<gene>
    <name evidence="4" type="ORF">FQ775_17030</name>
</gene>
<comment type="similarity">
    <text evidence="1">Belongs to the AHA1 family.</text>
</comment>
<dbReference type="EMBL" id="CP042301">
    <property type="protein sequence ID" value="QDZ01944.1"/>
    <property type="molecule type" value="Genomic_DNA"/>
</dbReference>
<evidence type="ECO:0000313" key="4">
    <source>
        <dbReference type="EMBL" id="QDZ01944.1"/>
    </source>
</evidence>
<dbReference type="Pfam" id="PF08327">
    <property type="entry name" value="AHSA1"/>
    <property type="match status" value="1"/>
</dbReference>
<accession>A0A5B8L1P9</accession>
<dbReference type="SUPFAM" id="SSF55961">
    <property type="entry name" value="Bet v1-like"/>
    <property type="match status" value="1"/>
</dbReference>
<proteinExistence type="inferred from homology"/>
<feature type="domain" description="Activator of Hsp90 ATPase homologue 1/2-like C-terminal" evidence="3">
    <location>
        <begin position="22"/>
        <end position="112"/>
    </location>
</feature>
<evidence type="ECO:0000256" key="2">
    <source>
        <dbReference type="SAM" id="MobiDB-lite"/>
    </source>
</evidence>
<keyword evidence="5" id="KW-1185">Reference proteome</keyword>
<protein>
    <submittedName>
        <fullName evidence="4">SRPBCC domain-containing protein</fullName>
    </submittedName>
</protein>
<name>A0A5B8L1P9_9HYPH</name>
<dbReference type="CDD" id="cd07814">
    <property type="entry name" value="SRPBCC_CalC_Aha1-like"/>
    <property type="match status" value="1"/>
</dbReference>
<dbReference type="InterPro" id="IPR023393">
    <property type="entry name" value="START-like_dom_sf"/>
</dbReference>
<evidence type="ECO:0000313" key="5">
    <source>
        <dbReference type="Proteomes" id="UP000321389"/>
    </source>
</evidence>
<feature type="region of interest" description="Disordered" evidence="2">
    <location>
        <begin position="43"/>
        <end position="66"/>
    </location>
</feature>
<organism evidence="4 5">
    <name type="scientific">Nitratireductor mangrovi</name>
    <dbReference type="NCBI Taxonomy" id="2599600"/>
    <lineage>
        <taxon>Bacteria</taxon>
        <taxon>Pseudomonadati</taxon>
        <taxon>Pseudomonadota</taxon>
        <taxon>Alphaproteobacteria</taxon>
        <taxon>Hyphomicrobiales</taxon>
        <taxon>Phyllobacteriaceae</taxon>
        <taxon>Nitratireductor</taxon>
    </lineage>
</organism>
<dbReference type="AlphaFoldDB" id="A0A5B8L1P9"/>
<dbReference type="InterPro" id="IPR013538">
    <property type="entry name" value="ASHA1/2-like_C"/>
</dbReference>
<dbReference type="Gene3D" id="3.30.530.20">
    <property type="match status" value="1"/>
</dbReference>
<dbReference type="KEGG" id="niy:FQ775_17030"/>
<sequence>MTQGGPEARDEDEVVVEDILASPPQTVWRALTVPELAADWLGATPDDASADHRDGSEPGFAIEESAPDEGRVVYRWRDGAGAAASVSRVTVEIAPAGDGATWFRLTHEAPARAPRAANMNGPPLASAA</sequence>
<dbReference type="Proteomes" id="UP000321389">
    <property type="component" value="Chromosome"/>
</dbReference>
<dbReference type="OrthoDB" id="9803476at2"/>
<evidence type="ECO:0000259" key="3">
    <source>
        <dbReference type="Pfam" id="PF08327"/>
    </source>
</evidence>
<evidence type="ECO:0000256" key="1">
    <source>
        <dbReference type="ARBA" id="ARBA00006817"/>
    </source>
</evidence>
<reference evidence="4" key="1">
    <citation type="submission" date="2020-04" db="EMBL/GenBank/DDBJ databases">
        <title>Nitratireductor sp. nov. isolated from mangrove soil.</title>
        <authorList>
            <person name="Ye Y."/>
        </authorList>
    </citation>
    <scope>NUCLEOTIDE SEQUENCE</scope>
    <source>
        <strain evidence="4">SY7</strain>
    </source>
</reference>